<keyword evidence="1" id="KW-1133">Transmembrane helix</keyword>
<name>A0A6C0IGL5_9ZZZZ</name>
<feature type="transmembrane region" description="Helical" evidence="1">
    <location>
        <begin position="70"/>
        <end position="86"/>
    </location>
</feature>
<feature type="transmembrane region" description="Helical" evidence="1">
    <location>
        <begin position="98"/>
        <end position="115"/>
    </location>
</feature>
<feature type="transmembrane region" description="Helical" evidence="1">
    <location>
        <begin position="6"/>
        <end position="28"/>
    </location>
</feature>
<evidence type="ECO:0000256" key="1">
    <source>
        <dbReference type="SAM" id="Phobius"/>
    </source>
</evidence>
<proteinExistence type="predicted"/>
<protein>
    <submittedName>
        <fullName evidence="2">Uncharacterized protein</fullName>
    </submittedName>
</protein>
<accession>A0A6C0IGL5</accession>
<sequence length="134" mass="16353">MTFLDAYIYFIFFIKLIFIILAIVNLYLRKQLPIEEKGKEEEKDKGKIDKIKQQLETQEKIEYWKTRIELLFKFSMAFLLIYIFNPRKNRLNLINQEIKVLFFLFGIILVFTAKWKEIFKESKALIYIQSRLKL</sequence>
<dbReference type="EMBL" id="MN740172">
    <property type="protein sequence ID" value="QHT91949.1"/>
    <property type="molecule type" value="Genomic_DNA"/>
</dbReference>
<evidence type="ECO:0000313" key="2">
    <source>
        <dbReference type="EMBL" id="QHT91949.1"/>
    </source>
</evidence>
<keyword evidence="1" id="KW-0472">Membrane</keyword>
<organism evidence="2">
    <name type="scientific">viral metagenome</name>
    <dbReference type="NCBI Taxonomy" id="1070528"/>
    <lineage>
        <taxon>unclassified sequences</taxon>
        <taxon>metagenomes</taxon>
        <taxon>organismal metagenomes</taxon>
    </lineage>
</organism>
<reference evidence="2" key="1">
    <citation type="journal article" date="2020" name="Nature">
        <title>Giant virus diversity and host interactions through global metagenomics.</title>
        <authorList>
            <person name="Schulz F."/>
            <person name="Roux S."/>
            <person name="Paez-Espino D."/>
            <person name="Jungbluth S."/>
            <person name="Walsh D.A."/>
            <person name="Denef V.J."/>
            <person name="McMahon K.D."/>
            <person name="Konstantinidis K.T."/>
            <person name="Eloe-Fadrosh E.A."/>
            <person name="Kyrpides N.C."/>
            <person name="Woyke T."/>
        </authorList>
    </citation>
    <scope>NUCLEOTIDE SEQUENCE</scope>
    <source>
        <strain evidence="2">GVMAG-M-3300023184-86</strain>
    </source>
</reference>
<keyword evidence="1" id="KW-0812">Transmembrane</keyword>
<dbReference type="AlphaFoldDB" id="A0A6C0IGL5"/>